<comment type="catalytic activity">
    <reaction evidence="2">
        <text>2 GTP = 3',3'-c-di-GMP + 2 diphosphate</text>
        <dbReference type="Rhea" id="RHEA:24898"/>
        <dbReference type="ChEBI" id="CHEBI:33019"/>
        <dbReference type="ChEBI" id="CHEBI:37565"/>
        <dbReference type="ChEBI" id="CHEBI:58805"/>
        <dbReference type="EC" id="2.7.7.65"/>
    </reaction>
</comment>
<dbReference type="AlphaFoldDB" id="A0A2T0VUY2"/>
<comment type="caution">
    <text evidence="5">The sequence shown here is derived from an EMBL/GenBank/DDBJ whole genome shotgun (WGS) entry which is preliminary data.</text>
</comment>
<evidence type="ECO:0000256" key="1">
    <source>
        <dbReference type="ARBA" id="ARBA00012528"/>
    </source>
</evidence>
<dbReference type="Proteomes" id="UP000238007">
    <property type="component" value="Unassembled WGS sequence"/>
</dbReference>
<proteinExistence type="predicted"/>
<dbReference type="OrthoDB" id="9812260at2"/>
<dbReference type="InterPro" id="IPR000160">
    <property type="entry name" value="GGDEF_dom"/>
</dbReference>
<dbReference type="InterPro" id="IPR050469">
    <property type="entry name" value="Diguanylate_Cyclase"/>
</dbReference>
<evidence type="ECO:0000259" key="4">
    <source>
        <dbReference type="PROSITE" id="PS50887"/>
    </source>
</evidence>
<dbReference type="PROSITE" id="PS50887">
    <property type="entry name" value="GGDEF"/>
    <property type="match status" value="1"/>
</dbReference>
<keyword evidence="3" id="KW-0812">Transmembrane</keyword>
<feature type="domain" description="GGDEF" evidence="4">
    <location>
        <begin position="104"/>
        <end position="237"/>
    </location>
</feature>
<accession>A0A2T0VUY2</accession>
<reference evidence="5 6" key="1">
    <citation type="submission" date="2018-03" db="EMBL/GenBank/DDBJ databases">
        <title>Genomic Encyclopedia of Archaeal and Bacterial Type Strains, Phase II (KMG-II): from individual species to whole genera.</title>
        <authorList>
            <person name="Goeker M."/>
        </authorList>
    </citation>
    <scope>NUCLEOTIDE SEQUENCE [LARGE SCALE GENOMIC DNA]</scope>
    <source>
        <strain evidence="5 6">DSM 101533</strain>
    </source>
</reference>
<dbReference type="SMART" id="SM00267">
    <property type="entry name" value="GGDEF"/>
    <property type="match status" value="1"/>
</dbReference>
<feature type="transmembrane region" description="Helical" evidence="3">
    <location>
        <begin position="50"/>
        <end position="70"/>
    </location>
</feature>
<gene>
    <name evidence="5" type="ORF">CLV80_11374</name>
</gene>
<dbReference type="GO" id="GO:0005886">
    <property type="term" value="C:plasma membrane"/>
    <property type="evidence" value="ECO:0007669"/>
    <property type="project" value="TreeGrafter"/>
</dbReference>
<dbReference type="GO" id="GO:1902201">
    <property type="term" value="P:negative regulation of bacterial-type flagellum-dependent cell motility"/>
    <property type="evidence" value="ECO:0007669"/>
    <property type="project" value="TreeGrafter"/>
</dbReference>
<evidence type="ECO:0000256" key="2">
    <source>
        <dbReference type="ARBA" id="ARBA00034247"/>
    </source>
</evidence>
<dbReference type="FunFam" id="3.30.70.270:FF:000001">
    <property type="entry name" value="Diguanylate cyclase domain protein"/>
    <property type="match status" value="1"/>
</dbReference>
<dbReference type="EC" id="2.7.7.65" evidence="1"/>
<dbReference type="GO" id="GO:0043709">
    <property type="term" value="P:cell adhesion involved in single-species biofilm formation"/>
    <property type="evidence" value="ECO:0007669"/>
    <property type="project" value="TreeGrafter"/>
</dbReference>
<name>A0A2T0VUY2_9RHOB</name>
<dbReference type="SUPFAM" id="SSF55073">
    <property type="entry name" value="Nucleotide cyclase"/>
    <property type="match status" value="1"/>
</dbReference>
<keyword evidence="3" id="KW-0472">Membrane</keyword>
<protein>
    <recommendedName>
        <fullName evidence="1">diguanylate cyclase</fullName>
        <ecNumber evidence="1">2.7.7.65</ecNumber>
    </recommendedName>
</protein>
<evidence type="ECO:0000313" key="6">
    <source>
        <dbReference type="Proteomes" id="UP000238007"/>
    </source>
</evidence>
<keyword evidence="3" id="KW-1133">Transmembrane helix</keyword>
<keyword evidence="6" id="KW-1185">Reference proteome</keyword>
<dbReference type="InterPro" id="IPR043128">
    <property type="entry name" value="Rev_trsase/Diguanyl_cyclase"/>
</dbReference>
<dbReference type="Gene3D" id="3.30.70.270">
    <property type="match status" value="1"/>
</dbReference>
<evidence type="ECO:0000256" key="3">
    <source>
        <dbReference type="SAM" id="Phobius"/>
    </source>
</evidence>
<sequence length="242" mass="26972">MRILEPHSAIALFGRFAVAVGLITVANYIFARFQSAIIIDDRFYHLKHAIFVGGPFALFALSIMMFQVRLQRKLSLLSRKDGLTGLNNRRTFLECADRRREDRNTGALLLLDADHFKRINDAHGHQAGDICLQSISETLQRSVRQDDVVGRIGGEEFAIFLCNASIQQAQIIGERLTKPIAFHPTDHSTEANLSVTLSVGAVENRPDLSLSALLAQADQALYRAKADGRARIVVWNDQLVVH</sequence>
<dbReference type="PANTHER" id="PTHR45138:SF9">
    <property type="entry name" value="DIGUANYLATE CYCLASE DGCM-RELATED"/>
    <property type="match status" value="1"/>
</dbReference>
<dbReference type="Pfam" id="PF00990">
    <property type="entry name" value="GGDEF"/>
    <property type="match status" value="1"/>
</dbReference>
<organism evidence="5 6">
    <name type="scientific">Yoonia maritima</name>
    <dbReference type="NCBI Taxonomy" id="1435347"/>
    <lineage>
        <taxon>Bacteria</taxon>
        <taxon>Pseudomonadati</taxon>
        <taxon>Pseudomonadota</taxon>
        <taxon>Alphaproteobacteria</taxon>
        <taxon>Rhodobacterales</taxon>
        <taxon>Paracoccaceae</taxon>
        <taxon>Yoonia</taxon>
    </lineage>
</organism>
<feature type="transmembrane region" description="Helical" evidence="3">
    <location>
        <begin position="12"/>
        <end position="30"/>
    </location>
</feature>
<evidence type="ECO:0000313" key="5">
    <source>
        <dbReference type="EMBL" id="PRY75264.1"/>
    </source>
</evidence>
<dbReference type="NCBIfam" id="TIGR00254">
    <property type="entry name" value="GGDEF"/>
    <property type="match status" value="1"/>
</dbReference>
<dbReference type="GO" id="GO:0052621">
    <property type="term" value="F:diguanylate cyclase activity"/>
    <property type="evidence" value="ECO:0007669"/>
    <property type="project" value="UniProtKB-EC"/>
</dbReference>
<dbReference type="InterPro" id="IPR029787">
    <property type="entry name" value="Nucleotide_cyclase"/>
</dbReference>
<dbReference type="EMBL" id="PVTP01000013">
    <property type="protein sequence ID" value="PRY75264.1"/>
    <property type="molecule type" value="Genomic_DNA"/>
</dbReference>
<dbReference type="CDD" id="cd01949">
    <property type="entry name" value="GGDEF"/>
    <property type="match status" value="1"/>
</dbReference>
<dbReference type="PANTHER" id="PTHR45138">
    <property type="entry name" value="REGULATORY COMPONENTS OF SENSORY TRANSDUCTION SYSTEM"/>
    <property type="match status" value="1"/>
</dbReference>